<keyword evidence="3" id="KW-1185">Reference proteome</keyword>
<protein>
    <recommendedName>
        <fullName evidence="1">Acyl-CoA thioesterase-like N-terminal HotDog domain-containing protein</fullName>
    </recommendedName>
</protein>
<dbReference type="HOGENOM" id="CLU_071618_0_0_1"/>
<dbReference type="PANTHER" id="PTHR38110:SF1">
    <property type="entry name" value="THIOESTERASE DOMAIN-CONTAINING PROTEIN"/>
    <property type="match status" value="1"/>
</dbReference>
<reference evidence="2 3" key="1">
    <citation type="journal article" date="2011" name="PLoS Pathog.">
        <title>Endophytic Life Strategies Decoded by Genome and Transcriptome Analyses of the Mutualistic Root Symbiont Piriformospora indica.</title>
        <authorList>
            <person name="Zuccaro A."/>
            <person name="Lahrmann U."/>
            <person name="Guldener U."/>
            <person name="Langen G."/>
            <person name="Pfiffi S."/>
            <person name="Biedenkopf D."/>
            <person name="Wong P."/>
            <person name="Samans B."/>
            <person name="Grimm C."/>
            <person name="Basiewicz M."/>
            <person name="Murat C."/>
            <person name="Martin F."/>
            <person name="Kogel K.H."/>
        </authorList>
    </citation>
    <scope>NUCLEOTIDE SEQUENCE [LARGE SCALE GENOMIC DNA]</scope>
    <source>
        <strain evidence="2 3">DSM 11827</strain>
    </source>
</reference>
<evidence type="ECO:0000259" key="1">
    <source>
        <dbReference type="Pfam" id="PF13622"/>
    </source>
</evidence>
<dbReference type="EMBL" id="CAFZ01000032">
    <property type="protein sequence ID" value="CCA68420.1"/>
    <property type="molecule type" value="Genomic_DNA"/>
</dbReference>
<dbReference type="PANTHER" id="PTHR38110">
    <property type="entry name" value="CHROMOSOME 23, WHOLE GENOME SHOTGUN SEQUENCE"/>
    <property type="match status" value="1"/>
</dbReference>
<sequence>MAPFAENLRSVRFVSDTKHDTTHVDRDLLEAQFEARIDDEWMVLTVPNGGYILGLVIQACTLLQEGSPQPEPLYLSSQFLGSTSVGPCTIIVSRVKSGKSYVNLTAKLVQKARLLDVSVLIYGKLSVAKHPYGSFPATRNQLTLAHPSGLSRRCPISIHPSKCSTTPFERPYTFKKHLIQAIDPYYVAKMERLASLEHAGNAESGDLGGGIFEWGGWYEMVDEGDIVTPPLISFLGDVSPLLLPQSIAAKREVPMWVPTLGLSIDFKYHVPAPGEIIPGIAKRTVGIFFTSKFLIEGRHDVTAEIWTAPSAIGQGVEEPGWQDRMFCMALVNQSATSAPAEMNLKHAVKKGSKL</sequence>
<dbReference type="OMA" id="LAVSTQM"/>
<dbReference type="AlphaFoldDB" id="G4TAR9"/>
<accession>G4TAR9</accession>
<dbReference type="InterPro" id="IPR049449">
    <property type="entry name" value="TesB_ACOT8-like_N"/>
</dbReference>
<gene>
    <name evidence="2" type="ORF">PIIN_02284</name>
</gene>
<proteinExistence type="predicted"/>
<feature type="domain" description="Acyl-CoA thioesterase-like N-terminal HotDog" evidence="1">
    <location>
        <begin position="38"/>
        <end position="115"/>
    </location>
</feature>
<comment type="caution">
    <text evidence="2">The sequence shown here is derived from an EMBL/GenBank/DDBJ whole genome shotgun (WGS) entry which is preliminary data.</text>
</comment>
<dbReference type="STRING" id="1109443.G4TAR9"/>
<dbReference type="InterPro" id="IPR029069">
    <property type="entry name" value="HotDog_dom_sf"/>
</dbReference>
<dbReference type="Gene3D" id="2.40.160.210">
    <property type="entry name" value="Acyl-CoA thioesterase, double hotdog domain"/>
    <property type="match status" value="1"/>
</dbReference>
<dbReference type="OrthoDB" id="2532955at2759"/>
<evidence type="ECO:0000313" key="2">
    <source>
        <dbReference type="EMBL" id="CCA68420.1"/>
    </source>
</evidence>
<dbReference type="InterPro" id="IPR042171">
    <property type="entry name" value="Acyl-CoA_hotdog"/>
</dbReference>
<evidence type="ECO:0000313" key="3">
    <source>
        <dbReference type="Proteomes" id="UP000007148"/>
    </source>
</evidence>
<dbReference type="SUPFAM" id="SSF54637">
    <property type="entry name" value="Thioesterase/thiol ester dehydrase-isomerase"/>
    <property type="match status" value="1"/>
</dbReference>
<organism evidence="2 3">
    <name type="scientific">Serendipita indica (strain DSM 11827)</name>
    <name type="common">Root endophyte fungus</name>
    <name type="synonym">Piriformospora indica</name>
    <dbReference type="NCBI Taxonomy" id="1109443"/>
    <lineage>
        <taxon>Eukaryota</taxon>
        <taxon>Fungi</taxon>
        <taxon>Dikarya</taxon>
        <taxon>Basidiomycota</taxon>
        <taxon>Agaricomycotina</taxon>
        <taxon>Agaricomycetes</taxon>
        <taxon>Sebacinales</taxon>
        <taxon>Serendipitaceae</taxon>
        <taxon>Serendipita</taxon>
    </lineage>
</organism>
<name>G4TAR9_SERID</name>
<dbReference type="Proteomes" id="UP000007148">
    <property type="component" value="Unassembled WGS sequence"/>
</dbReference>
<dbReference type="InterPro" id="IPR052389">
    <property type="entry name" value="Sec_Metab_Biosynth-Assoc"/>
</dbReference>
<dbReference type="Pfam" id="PF13622">
    <property type="entry name" value="4HBT_3"/>
    <property type="match status" value="1"/>
</dbReference>
<dbReference type="InParanoid" id="G4TAR9"/>
<dbReference type="eggNOG" id="ENOG502S4FF">
    <property type="taxonomic scope" value="Eukaryota"/>
</dbReference>